<dbReference type="InterPro" id="IPR008538">
    <property type="entry name" value="Uma2"/>
</dbReference>
<dbReference type="PANTHER" id="PTHR34107:SF4">
    <property type="entry name" value="SLL1222 PROTEIN"/>
    <property type="match status" value="1"/>
</dbReference>
<dbReference type="GO" id="GO:0004519">
    <property type="term" value="F:endonuclease activity"/>
    <property type="evidence" value="ECO:0007669"/>
    <property type="project" value="UniProtKB-KW"/>
</dbReference>
<dbReference type="PANTHER" id="PTHR34107">
    <property type="entry name" value="SLL0198 PROTEIN-RELATED"/>
    <property type="match status" value="1"/>
</dbReference>
<feature type="domain" description="Putative restriction endonuclease" evidence="1">
    <location>
        <begin position="41"/>
        <end position="194"/>
    </location>
</feature>
<evidence type="ECO:0000313" key="3">
    <source>
        <dbReference type="Proteomes" id="UP000033428"/>
    </source>
</evidence>
<keyword evidence="2" id="KW-0255">Endonuclease</keyword>
<keyword evidence="2" id="KW-0378">Hydrolase</keyword>
<organism evidence="2 3">
    <name type="scientific">Candidatus Omnitrophus magneticus</name>
    <dbReference type="NCBI Taxonomy" id="1609969"/>
    <lineage>
        <taxon>Bacteria</taxon>
        <taxon>Pseudomonadati</taxon>
        <taxon>Candidatus Omnitrophota</taxon>
        <taxon>Candidatus Omnitrophus</taxon>
    </lineage>
</organism>
<dbReference type="EMBL" id="JYNY01000436">
    <property type="protein sequence ID" value="KJJ83936.1"/>
    <property type="molecule type" value="Genomic_DNA"/>
</dbReference>
<evidence type="ECO:0000313" key="2">
    <source>
        <dbReference type="EMBL" id="KJJ83936.1"/>
    </source>
</evidence>
<proteinExistence type="predicted"/>
<keyword evidence="2" id="KW-0540">Nuclease</keyword>
<dbReference type="Pfam" id="PF05685">
    <property type="entry name" value="Uma2"/>
    <property type="match status" value="1"/>
</dbReference>
<evidence type="ECO:0000259" key="1">
    <source>
        <dbReference type="Pfam" id="PF05685"/>
    </source>
</evidence>
<keyword evidence="3" id="KW-1185">Reference proteome</keyword>
<gene>
    <name evidence="2" type="ORF">OMAG_002208</name>
</gene>
<dbReference type="AlphaFoldDB" id="A0A0F0CQY5"/>
<dbReference type="InterPro" id="IPR011335">
    <property type="entry name" value="Restrct_endonuc-II-like"/>
</dbReference>
<sequence length="201" mass="23084">MDAQTIEKPKQKVLEAYSTETKVVKGYDVATLTGQDFDLTEIINGEEVVGPSPFDKHQNIEGNLYYTIRRYIQRNGLGKVYVSPLDVIFAEDFQRLQPDVLFIKKENMSIVKGWIRGVPDMVCEVISKGTISRDTVTKRAVYEQFKVPEYWIVFPEHETVQVFTLESDKYILYSTAEGEGVIKSKVIEGLELDINDVFEDW</sequence>
<accession>A0A0F0CQY5</accession>
<comment type="caution">
    <text evidence="2">The sequence shown here is derived from an EMBL/GenBank/DDBJ whole genome shotgun (WGS) entry which is preliminary data.</text>
</comment>
<dbReference type="InterPro" id="IPR012296">
    <property type="entry name" value="Nuclease_put_TT1808"/>
</dbReference>
<dbReference type="Gene3D" id="3.90.1570.10">
    <property type="entry name" value="tt1808, chain A"/>
    <property type="match status" value="1"/>
</dbReference>
<name>A0A0F0CQY5_9BACT</name>
<reference evidence="2 3" key="1">
    <citation type="submission" date="2015-02" db="EMBL/GenBank/DDBJ databases">
        <title>Single-cell genomics of uncultivated deep-branching MTB reveals a conserved set of magnetosome genes.</title>
        <authorList>
            <person name="Kolinko S."/>
            <person name="Richter M."/>
            <person name="Glockner F.O."/>
            <person name="Brachmann A."/>
            <person name="Schuler D."/>
        </authorList>
    </citation>
    <scope>NUCLEOTIDE SEQUENCE [LARGE SCALE GENOMIC DNA]</scope>
    <source>
        <strain evidence="2">SKK-01</strain>
    </source>
</reference>
<dbReference type="CDD" id="cd06260">
    <property type="entry name" value="DUF820-like"/>
    <property type="match status" value="1"/>
</dbReference>
<dbReference type="Proteomes" id="UP000033428">
    <property type="component" value="Unassembled WGS sequence"/>
</dbReference>
<dbReference type="SUPFAM" id="SSF52980">
    <property type="entry name" value="Restriction endonuclease-like"/>
    <property type="match status" value="1"/>
</dbReference>
<protein>
    <submittedName>
        <fullName evidence="2">Restriction endonuclease</fullName>
    </submittedName>
</protein>